<accession>A0A7X0IWV2</accession>
<dbReference type="AlphaFoldDB" id="A0A7X0IWV2"/>
<dbReference type="Proteomes" id="UP000565576">
    <property type="component" value="Unassembled WGS sequence"/>
</dbReference>
<feature type="chain" id="PRO_5030509219" evidence="1">
    <location>
        <begin position="21"/>
        <end position="143"/>
    </location>
</feature>
<gene>
    <name evidence="2" type="ORF">GGD46_005826</name>
</gene>
<name>A0A7X0IWV2_9HYPH</name>
<keyword evidence="1" id="KW-0732">Signal</keyword>
<evidence type="ECO:0000256" key="1">
    <source>
        <dbReference type="SAM" id="SignalP"/>
    </source>
</evidence>
<sequence length="143" mass="15851">MKKIIVFGLFCFLPPLHGFACTTARGVNYAAINAGQVLIEGVVQSVHIDQDKGDYVFDVAVRTTLKGAERPSWTIRTRYMELGEISLDAWAAVGTVYIGFDVIDDTLSVGRFQNLGCRPYGIVRATPSNLDKIKRNVQEPSIW</sequence>
<protein>
    <submittedName>
        <fullName evidence="2">Uncharacterized protein</fullName>
    </submittedName>
</protein>
<organism evidence="2 3">
    <name type="scientific">Rhizobium lusitanum</name>
    <dbReference type="NCBI Taxonomy" id="293958"/>
    <lineage>
        <taxon>Bacteria</taxon>
        <taxon>Pseudomonadati</taxon>
        <taxon>Pseudomonadota</taxon>
        <taxon>Alphaproteobacteria</taxon>
        <taxon>Hyphomicrobiales</taxon>
        <taxon>Rhizobiaceae</taxon>
        <taxon>Rhizobium/Agrobacterium group</taxon>
        <taxon>Rhizobium</taxon>
    </lineage>
</organism>
<dbReference type="EMBL" id="JACHBG010000023">
    <property type="protein sequence ID" value="MBB6488510.1"/>
    <property type="molecule type" value="Genomic_DNA"/>
</dbReference>
<evidence type="ECO:0000313" key="3">
    <source>
        <dbReference type="Proteomes" id="UP000565576"/>
    </source>
</evidence>
<evidence type="ECO:0000313" key="2">
    <source>
        <dbReference type="EMBL" id="MBB6488510.1"/>
    </source>
</evidence>
<comment type="caution">
    <text evidence="2">The sequence shown here is derived from an EMBL/GenBank/DDBJ whole genome shotgun (WGS) entry which is preliminary data.</text>
</comment>
<reference evidence="2 3" key="1">
    <citation type="submission" date="2020-08" db="EMBL/GenBank/DDBJ databases">
        <title>Genomic Encyclopedia of Type Strains, Phase IV (KMG-V): Genome sequencing to study the core and pangenomes of soil and plant-associated prokaryotes.</title>
        <authorList>
            <person name="Whitman W."/>
        </authorList>
    </citation>
    <scope>NUCLEOTIDE SEQUENCE [LARGE SCALE GENOMIC DNA]</scope>
    <source>
        <strain evidence="2 3">SEMIA 4060</strain>
    </source>
</reference>
<feature type="signal peptide" evidence="1">
    <location>
        <begin position="1"/>
        <end position="20"/>
    </location>
</feature>
<proteinExistence type="predicted"/>